<dbReference type="Proteomes" id="UP000092482">
    <property type="component" value="Chromosome"/>
</dbReference>
<reference evidence="1 2" key="1">
    <citation type="submission" date="2016-03" db="EMBL/GenBank/DDBJ databases">
        <title>Shallow-sea hydrothermal system.</title>
        <authorList>
            <person name="Tang K."/>
        </authorList>
    </citation>
    <scope>NUCLEOTIDE SEQUENCE [LARGE SCALE GENOMIC DNA]</scope>
    <source>
        <strain evidence="1 2">JLT9</strain>
    </source>
</reference>
<proteinExistence type="predicted"/>
<dbReference type="AlphaFoldDB" id="A0A1B1NCZ1"/>
<dbReference type="EMBL" id="CP014989">
    <property type="protein sequence ID" value="ANS79330.1"/>
    <property type="molecule type" value="Genomic_DNA"/>
</dbReference>
<protein>
    <submittedName>
        <fullName evidence="1">Uncharacterized protein</fullName>
    </submittedName>
</protein>
<name>A0A1B1NCZ1_9MICO</name>
<gene>
    <name evidence="1" type="ORF">SGUI_1934</name>
</gene>
<keyword evidence="2" id="KW-1185">Reference proteome</keyword>
<dbReference type="KEGG" id="serj:SGUI_1934"/>
<organism evidence="1 2">
    <name type="scientific">Serinicoccus hydrothermalis</name>
    <dbReference type="NCBI Taxonomy" id="1758689"/>
    <lineage>
        <taxon>Bacteria</taxon>
        <taxon>Bacillati</taxon>
        <taxon>Actinomycetota</taxon>
        <taxon>Actinomycetes</taxon>
        <taxon>Micrococcales</taxon>
        <taxon>Ornithinimicrobiaceae</taxon>
        <taxon>Serinicoccus</taxon>
    </lineage>
</organism>
<evidence type="ECO:0000313" key="2">
    <source>
        <dbReference type="Proteomes" id="UP000092482"/>
    </source>
</evidence>
<accession>A0A1B1NCZ1</accession>
<evidence type="ECO:0000313" key="1">
    <source>
        <dbReference type="EMBL" id="ANS79330.1"/>
    </source>
</evidence>
<sequence>MHMLIADASGHSETPQEAMTALGVPGIPSSALIDGIDTGEGLREQDGDLLTTALQQLLADGLVDYQRRRDILRPATRLPSTTSQRLPATVTSAPTFSRLALAWIWIRFTHGPMRSCPGPDIPDRDVHAFDRRIDPETRLLLHETGQQLLADADLLTIPTTQATWAGITRRYG</sequence>
<dbReference type="STRING" id="1758689.SGUI_1934"/>